<dbReference type="InterPro" id="IPR001533">
    <property type="entry name" value="Pterin_deHydtase"/>
</dbReference>
<organism evidence="5 6">
    <name type="scientific">Streptomyces acidiscabies</name>
    <dbReference type="NCBI Taxonomy" id="42234"/>
    <lineage>
        <taxon>Bacteria</taxon>
        <taxon>Bacillati</taxon>
        <taxon>Actinomycetota</taxon>
        <taxon>Actinomycetes</taxon>
        <taxon>Kitasatosporales</taxon>
        <taxon>Streptomycetaceae</taxon>
        <taxon>Streptomyces</taxon>
    </lineage>
</organism>
<evidence type="ECO:0000313" key="6">
    <source>
        <dbReference type="Proteomes" id="UP000037151"/>
    </source>
</evidence>
<dbReference type="HAMAP" id="MF_00434">
    <property type="entry name" value="Pterin_4_alpha"/>
    <property type="match status" value="1"/>
</dbReference>
<evidence type="ECO:0000256" key="1">
    <source>
        <dbReference type="ARBA" id="ARBA00001554"/>
    </source>
</evidence>
<reference evidence="6" key="1">
    <citation type="submission" date="2014-07" db="EMBL/GenBank/DDBJ databases">
        <title>Genome sequencing of plant-pathogenic Streptomyces species.</title>
        <authorList>
            <person name="Harrison J."/>
            <person name="Sapp M."/>
            <person name="Thwaites R."/>
            <person name="Studholme D.J."/>
        </authorList>
    </citation>
    <scope>NUCLEOTIDE SEQUENCE [LARGE SCALE GENOMIC DNA]</scope>
    <source>
        <strain evidence="6">NCPPB 4445</strain>
    </source>
</reference>
<evidence type="ECO:0000313" key="5">
    <source>
        <dbReference type="EMBL" id="KND24411.1"/>
    </source>
</evidence>
<dbReference type="CDD" id="cd00488">
    <property type="entry name" value="PCD_DCoH"/>
    <property type="match status" value="1"/>
</dbReference>
<dbReference type="AlphaFoldDB" id="A0A0L0JFF0"/>
<accession>A0A0L0JFF0</accession>
<sequence length="101" mass="10911">MPAEPLSREEVEEQLAGLPGWAVEGGALGCRYRFSSHFAATAFVVHVASVQDELNHHSDLTLGYNTVTLAVRTHDAGGALTALDFQLARRVRESAVAHEAR</sequence>
<dbReference type="EC" id="4.2.1.96" evidence="4"/>
<dbReference type="Gene3D" id="3.30.1360.20">
    <property type="entry name" value="Transcriptional coactivator/pterin dehydratase"/>
    <property type="match status" value="1"/>
</dbReference>
<comment type="catalytic activity">
    <reaction evidence="1 4">
        <text>(4aS,6R)-4a-hydroxy-L-erythro-5,6,7,8-tetrahydrobiopterin = (6R)-L-erythro-6,7-dihydrobiopterin + H2O</text>
        <dbReference type="Rhea" id="RHEA:11920"/>
        <dbReference type="ChEBI" id="CHEBI:15377"/>
        <dbReference type="ChEBI" id="CHEBI:15642"/>
        <dbReference type="ChEBI" id="CHEBI:43120"/>
        <dbReference type="EC" id="4.2.1.96"/>
    </reaction>
</comment>
<dbReference type="InterPro" id="IPR036428">
    <property type="entry name" value="PCD_sf"/>
</dbReference>
<dbReference type="PANTHER" id="PTHR12599">
    <property type="entry name" value="PTERIN-4-ALPHA-CARBINOLAMINE DEHYDRATASE"/>
    <property type="match status" value="1"/>
</dbReference>
<dbReference type="PATRIC" id="fig|42234.21.peg.8738"/>
<dbReference type="OrthoDB" id="15077at2"/>
<evidence type="ECO:0000256" key="4">
    <source>
        <dbReference type="HAMAP-Rule" id="MF_00434"/>
    </source>
</evidence>
<dbReference type="GO" id="GO:0008124">
    <property type="term" value="F:4-alpha-hydroxytetrahydrobiopterin dehydratase activity"/>
    <property type="evidence" value="ECO:0007669"/>
    <property type="project" value="UniProtKB-UniRule"/>
</dbReference>
<dbReference type="EMBL" id="JPPY01000243">
    <property type="protein sequence ID" value="KND24411.1"/>
    <property type="molecule type" value="Genomic_DNA"/>
</dbReference>
<dbReference type="Pfam" id="PF01329">
    <property type="entry name" value="Pterin_4a"/>
    <property type="match status" value="1"/>
</dbReference>
<dbReference type="SUPFAM" id="SSF55248">
    <property type="entry name" value="PCD-like"/>
    <property type="match status" value="1"/>
</dbReference>
<comment type="similarity">
    <text evidence="2 4">Belongs to the pterin-4-alpha-carbinolamine dehydratase family.</text>
</comment>
<keyword evidence="3 4" id="KW-0456">Lyase</keyword>
<proteinExistence type="inferred from homology"/>
<evidence type="ECO:0000256" key="3">
    <source>
        <dbReference type="ARBA" id="ARBA00023239"/>
    </source>
</evidence>
<dbReference type="GO" id="GO:0006729">
    <property type="term" value="P:tetrahydrobiopterin biosynthetic process"/>
    <property type="evidence" value="ECO:0007669"/>
    <property type="project" value="InterPro"/>
</dbReference>
<name>A0A0L0JFF0_9ACTN</name>
<gene>
    <name evidence="5" type="ORF">IQ63_42540</name>
</gene>
<dbReference type="PANTHER" id="PTHR12599:SF0">
    <property type="entry name" value="PTERIN-4-ALPHA-CARBINOLAMINE DEHYDRATASE"/>
    <property type="match status" value="1"/>
</dbReference>
<protein>
    <recommendedName>
        <fullName evidence="4">Putative pterin-4-alpha-carbinolamine dehydratase</fullName>
        <shortName evidence="4">PHS</shortName>
        <ecNumber evidence="4">4.2.1.96</ecNumber>
    </recommendedName>
    <alternativeName>
        <fullName evidence="4">4-alpha-hydroxy-tetrahydropterin dehydratase</fullName>
    </alternativeName>
    <alternativeName>
        <fullName evidence="4">Pterin carbinolamine dehydratase</fullName>
        <shortName evidence="4">PCD</shortName>
    </alternativeName>
</protein>
<comment type="caution">
    <text evidence="5">The sequence shown here is derived from an EMBL/GenBank/DDBJ whole genome shotgun (WGS) entry which is preliminary data.</text>
</comment>
<dbReference type="NCBIfam" id="NF002017">
    <property type="entry name" value="PRK00823.1-2"/>
    <property type="match status" value="1"/>
</dbReference>
<dbReference type="RefSeq" id="WP_050375336.1">
    <property type="nucleotide sequence ID" value="NZ_KQ257834.1"/>
</dbReference>
<evidence type="ECO:0000256" key="2">
    <source>
        <dbReference type="ARBA" id="ARBA00006472"/>
    </source>
</evidence>
<dbReference type="Proteomes" id="UP000037151">
    <property type="component" value="Unassembled WGS sequence"/>
</dbReference>